<dbReference type="EMBL" id="SNRW01013009">
    <property type="protein sequence ID" value="KAA6373126.1"/>
    <property type="molecule type" value="Genomic_DNA"/>
</dbReference>
<gene>
    <name evidence="1" type="ORF">EZS28_031348</name>
</gene>
<dbReference type="AlphaFoldDB" id="A0A5J4UR19"/>
<dbReference type="Proteomes" id="UP000324800">
    <property type="component" value="Unassembled WGS sequence"/>
</dbReference>
<name>A0A5J4UR19_9EUKA</name>
<organism evidence="1 2">
    <name type="scientific">Streblomastix strix</name>
    <dbReference type="NCBI Taxonomy" id="222440"/>
    <lineage>
        <taxon>Eukaryota</taxon>
        <taxon>Metamonada</taxon>
        <taxon>Preaxostyla</taxon>
        <taxon>Oxymonadida</taxon>
        <taxon>Streblomastigidae</taxon>
        <taxon>Streblomastix</taxon>
    </lineage>
</organism>
<sequence length="141" mass="16786">MEKRANIDLSVSIIDFVCRSASVRELPKQTAQRQRYDLRRTDEAIVCPTETFFTSTLFMSEKRDNELLKTLFFYRTSSTGFKDERTILCVCRASKGTLYSFCTHKASRREIDRTNILNQLKIKRLCVNLRRRWTTIIFIWR</sequence>
<protein>
    <submittedName>
        <fullName evidence="1">Uncharacterized protein</fullName>
    </submittedName>
</protein>
<accession>A0A5J4UR19</accession>
<comment type="caution">
    <text evidence="1">The sequence shown here is derived from an EMBL/GenBank/DDBJ whole genome shotgun (WGS) entry which is preliminary data.</text>
</comment>
<proteinExistence type="predicted"/>
<evidence type="ECO:0000313" key="2">
    <source>
        <dbReference type="Proteomes" id="UP000324800"/>
    </source>
</evidence>
<reference evidence="1 2" key="1">
    <citation type="submission" date="2019-03" db="EMBL/GenBank/DDBJ databases">
        <title>Single cell metagenomics reveals metabolic interactions within the superorganism composed of flagellate Streblomastix strix and complex community of Bacteroidetes bacteria on its surface.</title>
        <authorList>
            <person name="Treitli S.C."/>
            <person name="Kolisko M."/>
            <person name="Husnik F."/>
            <person name="Keeling P."/>
            <person name="Hampl V."/>
        </authorList>
    </citation>
    <scope>NUCLEOTIDE SEQUENCE [LARGE SCALE GENOMIC DNA]</scope>
    <source>
        <strain evidence="1">ST1C</strain>
    </source>
</reference>
<evidence type="ECO:0000313" key="1">
    <source>
        <dbReference type="EMBL" id="KAA6373126.1"/>
    </source>
</evidence>